<sequence length="71" mass="8037">MKKKDYIKAVIIILPIIFITYSAVMYFLNYLTDGVGSVDLRQSGGSSIIICVALILLMKRNADKKRIQNKE</sequence>
<reference evidence="2 3" key="1">
    <citation type="journal article" date="2015" name="Nature">
        <title>rRNA introns, odd ribosomes, and small enigmatic genomes across a large radiation of phyla.</title>
        <authorList>
            <person name="Brown C.T."/>
            <person name="Hug L.A."/>
            <person name="Thomas B.C."/>
            <person name="Sharon I."/>
            <person name="Castelle C.J."/>
            <person name="Singh A."/>
            <person name="Wilkins M.J."/>
            <person name="Williams K.H."/>
            <person name="Banfield J.F."/>
        </authorList>
    </citation>
    <scope>NUCLEOTIDE SEQUENCE [LARGE SCALE GENOMIC DNA]</scope>
</reference>
<organism evidence="2 3">
    <name type="scientific">Candidatus Uhrbacteria bacterium GW2011_GWF2_39_13</name>
    <dbReference type="NCBI Taxonomy" id="1618995"/>
    <lineage>
        <taxon>Bacteria</taxon>
        <taxon>Candidatus Uhriibacteriota</taxon>
    </lineage>
</organism>
<proteinExistence type="predicted"/>
<evidence type="ECO:0000313" key="2">
    <source>
        <dbReference type="EMBL" id="KKR02769.1"/>
    </source>
</evidence>
<gene>
    <name evidence="2" type="ORF">UT30_C0049G0004</name>
</gene>
<evidence type="ECO:0000313" key="3">
    <source>
        <dbReference type="Proteomes" id="UP000033935"/>
    </source>
</evidence>
<keyword evidence="1" id="KW-1133">Transmembrane helix</keyword>
<keyword evidence="1" id="KW-0812">Transmembrane</keyword>
<accession>A0A0G0MFE4</accession>
<protein>
    <submittedName>
        <fullName evidence="2">Uncharacterized protein</fullName>
    </submittedName>
</protein>
<feature type="transmembrane region" description="Helical" evidence="1">
    <location>
        <begin position="40"/>
        <end position="58"/>
    </location>
</feature>
<dbReference type="AlphaFoldDB" id="A0A0G0MFE4"/>
<keyword evidence="1" id="KW-0472">Membrane</keyword>
<feature type="transmembrane region" description="Helical" evidence="1">
    <location>
        <begin position="7"/>
        <end position="28"/>
    </location>
</feature>
<dbReference type="EMBL" id="LBWG01000049">
    <property type="protein sequence ID" value="KKR02769.1"/>
    <property type="molecule type" value="Genomic_DNA"/>
</dbReference>
<name>A0A0G0MFE4_9BACT</name>
<evidence type="ECO:0000256" key="1">
    <source>
        <dbReference type="SAM" id="Phobius"/>
    </source>
</evidence>
<dbReference type="Proteomes" id="UP000033935">
    <property type="component" value="Unassembled WGS sequence"/>
</dbReference>
<comment type="caution">
    <text evidence="2">The sequence shown here is derived from an EMBL/GenBank/DDBJ whole genome shotgun (WGS) entry which is preliminary data.</text>
</comment>